<dbReference type="GO" id="GO:0009535">
    <property type="term" value="C:chloroplast thylakoid membrane"/>
    <property type="evidence" value="ECO:0007669"/>
    <property type="project" value="TreeGrafter"/>
</dbReference>
<dbReference type="EMBL" id="JAXIOK010000006">
    <property type="protein sequence ID" value="KAK4767970.1"/>
    <property type="molecule type" value="Genomic_DNA"/>
</dbReference>
<dbReference type="GO" id="GO:1901259">
    <property type="term" value="P:chloroplast rRNA processing"/>
    <property type="evidence" value="ECO:0007669"/>
    <property type="project" value="TreeGrafter"/>
</dbReference>
<dbReference type="SMART" id="SM00360">
    <property type="entry name" value="RRM"/>
    <property type="match status" value="2"/>
</dbReference>
<dbReference type="GO" id="GO:0045087">
    <property type="term" value="P:innate immune response"/>
    <property type="evidence" value="ECO:0007669"/>
    <property type="project" value="UniProtKB-ARBA"/>
</dbReference>
<evidence type="ECO:0000256" key="5">
    <source>
        <dbReference type="ARBA" id="ARBA00022664"/>
    </source>
</evidence>
<keyword evidence="15" id="KW-1185">Reference proteome</keyword>
<keyword evidence="10" id="KW-0687">Ribonucleoprotein</keyword>
<dbReference type="GO" id="GO:1990904">
    <property type="term" value="C:ribonucleoprotein complex"/>
    <property type="evidence" value="ECO:0007669"/>
    <property type="project" value="UniProtKB-KW"/>
</dbReference>
<keyword evidence="7" id="KW-0677">Repeat</keyword>
<dbReference type="SUPFAM" id="SSF54928">
    <property type="entry name" value="RNA-binding domain, RBD"/>
    <property type="match status" value="2"/>
</dbReference>
<keyword evidence="8 11" id="KW-0694">RNA-binding</keyword>
<dbReference type="Proteomes" id="UP001345219">
    <property type="component" value="Chromosome 3"/>
</dbReference>
<gene>
    <name evidence="14" type="ORF">SAY87_003111</name>
</gene>
<evidence type="ECO:0000256" key="7">
    <source>
        <dbReference type="ARBA" id="ARBA00022737"/>
    </source>
</evidence>
<comment type="caution">
    <text evidence="14">The sequence shown here is derived from an EMBL/GenBank/DDBJ whole genome shotgun (WGS) entry which is preliminary data.</text>
</comment>
<organism evidence="14 15">
    <name type="scientific">Trapa incisa</name>
    <dbReference type="NCBI Taxonomy" id="236973"/>
    <lineage>
        <taxon>Eukaryota</taxon>
        <taxon>Viridiplantae</taxon>
        <taxon>Streptophyta</taxon>
        <taxon>Embryophyta</taxon>
        <taxon>Tracheophyta</taxon>
        <taxon>Spermatophyta</taxon>
        <taxon>Magnoliopsida</taxon>
        <taxon>eudicotyledons</taxon>
        <taxon>Gunneridae</taxon>
        <taxon>Pentapetalae</taxon>
        <taxon>rosids</taxon>
        <taxon>malvids</taxon>
        <taxon>Myrtales</taxon>
        <taxon>Lythraceae</taxon>
        <taxon>Trapa</taxon>
    </lineage>
</organism>
<dbReference type="Pfam" id="PF00076">
    <property type="entry name" value="RRM_1"/>
    <property type="match status" value="2"/>
</dbReference>
<dbReference type="Gene3D" id="1.50.40.10">
    <property type="entry name" value="Mitochondrial carrier domain"/>
    <property type="match status" value="1"/>
</dbReference>
<dbReference type="FunFam" id="3.30.70.330:FF:000268">
    <property type="entry name" value="31 kDa ribonucleoprotein, chloroplastic"/>
    <property type="match status" value="1"/>
</dbReference>
<evidence type="ECO:0000256" key="10">
    <source>
        <dbReference type="ARBA" id="ARBA00023274"/>
    </source>
</evidence>
<dbReference type="AlphaFoldDB" id="A0AAN7KK12"/>
<sequence>MSSAAAPVFKPLSIPGSCRHSLLPLETLHSYLSIPQKPVKIRPSCAAHTLQLIHPIVRRKTRRHSSLIALVSDSSSDWAPLGGDVSGTTTLEQEEQGGEQQLEAPGAEATVPGWESEGEGGSIQDSVFQGEEEPPLVEPPEEAKLFVGNLPYDVDSEKLAMLFDHAGVVEIAEVIYNRDTDRSRGFGFVTMSTVEQAEKAVETFHQYDLDGRLLTVNRAAPRGSRPERTSGASASSFRIYVGNLPWGVDNARLEQVFSEHGKVIDARVVFDRETGRSRGFGFVTMASETEMNDAITALDGQNLDGRAIRVNVAEESQVQERELRLWSPAQGAGCEGLLQGLGAHPARLQRRAQRASKYGFYEFFFKKHYSDIVGPEYASKYKALIHLAGSASADVIAHIALCPFEAVKVRVQTQPRFARGLADGCEEPSLYIYHTKLMSSLTSRTLIGALKVPIRL</sequence>
<dbReference type="InterPro" id="IPR012677">
    <property type="entry name" value="Nucleotide-bd_a/b_plait_sf"/>
</dbReference>
<evidence type="ECO:0000256" key="11">
    <source>
        <dbReference type="PROSITE-ProRule" id="PRU00176"/>
    </source>
</evidence>
<name>A0AAN7KK12_9MYRT</name>
<dbReference type="GO" id="GO:0008266">
    <property type="term" value="F:poly(U) RNA binding"/>
    <property type="evidence" value="ECO:0007669"/>
    <property type="project" value="UniProtKB-ARBA"/>
</dbReference>
<evidence type="ECO:0000313" key="14">
    <source>
        <dbReference type="EMBL" id="KAK4767970.1"/>
    </source>
</evidence>
<dbReference type="InterPro" id="IPR035979">
    <property type="entry name" value="RBD_domain_sf"/>
</dbReference>
<feature type="region of interest" description="Disordered" evidence="12">
    <location>
        <begin position="79"/>
        <end position="121"/>
    </location>
</feature>
<accession>A0AAN7KK12</accession>
<dbReference type="InterPro" id="IPR023395">
    <property type="entry name" value="MCP_dom_sf"/>
</dbReference>
<evidence type="ECO:0000256" key="8">
    <source>
        <dbReference type="ARBA" id="ARBA00022884"/>
    </source>
</evidence>
<dbReference type="InterPro" id="IPR000504">
    <property type="entry name" value="RRM_dom"/>
</dbReference>
<feature type="domain" description="RRM" evidence="13">
    <location>
        <begin position="237"/>
        <end position="315"/>
    </location>
</feature>
<dbReference type="CDD" id="cd21608">
    <property type="entry name" value="RRM2_NsCP33_like"/>
    <property type="match status" value="1"/>
</dbReference>
<keyword evidence="4" id="KW-0934">Plastid</keyword>
<dbReference type="PROSITE" id="PS50102">
    <property type="entry name" value="RRM"/>
    <property type="match status" value="2"/>
</dbReference>
<dbReference type="PANTHER" id="PTHR48025">
    <property type="entry name" value="OS02G0815200 PROTEIN"/>
    <property type="match status" value="1"/>
</dbReference>
<reference evidence="14 15" key="1">
    <citation type="journal article" date="2023" name="Hortic Res">
        <title>Pangenome of water caltrop reveals structural variations and asymmetric subgenome divergence after allopolyploidization.</title>
        <authorList>
            <person name="Zhang X."/>
            <person name="Chen Y."/>
            <person name="Wang L."/>
            <person name="Yuan Y."/>
            <person name="Fang M."/>
            <person name="Shi L."/>
            <person name="Lu R."/>
            <person name="Comes H.P."/>
            <person name="Ma Y."/>
            <person name="Chen Y."/>
            <person name="Huang G."/>
            <person name="Zhou Y."/>
            <person name="Zheng Z."/>
            <person name="Qiu Y."/>
        </authorList>
    </citation>
    <scope>NUCLEOTIDE SEQUENCE [LARGE SCALE GENOMIC DNA]</scope>
    <source>
        <tissue evidence="14">Roots</tissue>
    </source>
</reference>
<dbReference type="GO" id="GO:0006397">
    <property type="term" value="P:mRNA processing"/>
    <property type="evidence" value="ECO:0007669"/>
    <property type="project" value="UniProtKB-KW"/>
</dbReference>
<dbReference type="PANTHER" id="PTHR48025:SF23">
    <property type="entry name" value="31 KDA RIBONUCLEOPROTEIN, CHLOROPLASTIC"/>
    <property type="match status" value="1"/>
</dbReference>
<dbReference type="GO" id="GO:0003729">
    <property type="term" value="F:mRNA binding"/>
    <property type="evidence" value="ECO:0007669"/>
    <property type="project" value="TreeGrafter"/>
</dbReference>
<evidence type="ECO:0000259" key="13">
    <source>
        <dbReference type="PROSITE" id="PS50102"/>
    </source>
</evidence>
<evidence type="ECO:0000256" key="6">
    <source>
        <dbReference type="ARBA" id="ARBA00022692"/>
    </source>
</evidence>
<evidence type="ECO:0000313" key="15">
    <source>
        <dbReference type="Proteomes" id="UP001345219"/>
    </source>
</evidence>
<feature type="compositionally biased region" description="Low complexity" evidence="12">
    <location>
        <begin position="98"/>
        <end position="109"/>
    </location>
</feature>
<dbReference type="Gene3D" id="3.30.70.330">
    <property type="match status" value="2"/>
</dbReference>
<keyword evidence="5" id="KW-0507">mRNA processing</keyword>
<keyword evidence="9" id="KW-0472">Membrane</keyword>
<proteinExistence type="predicted"/>
<evidence type="ECO:0000256" key="1">
    <source>
        <dbReference type="ARBA" id="ARBA00004229"/>
    </source>
</evidence>
<dbReference type="SUPFAM" id="SSF103506">
    <property type="entry name" value="Mitochondrial carrier"/>
    <property type="match status" value="1"/>
</dbReference>
<protein>
    <recommendedName>
        <fullName evidence="13">RRM domain-containing protein</fullName>
    </recommendedName>
</protein>
<keyword evidence="3" id="KW-0150">Chloroplast</keyword>
<evidence type="ECO:0000256" key="2">
    <source>
        <dbReference type="ARBA" id="ARBA00004370"/>
    </source>
</evidence>
<dbReference type="InterPro" id="IPR048289">
    <property type="entry name" value="RRM2_NsCP33-like"/>
</dbReference>
<feature type="domain" description="RRM" evidence="13">
    <location>
        <begin position="143"/>
        <end position="221"/>
    </location>
</feature>
<evidence type="ECO:0000256" key="4">
    <source>
        <dbReference type="ARBA" id="ARBA00022640"/>
    </source>
</evidence>
<dbReference type="GO" id="GO:0009451">
    <property type="term" value="P:RNA modification"/>
    <property type="evidence" value="ECO:0007669"/>
    <property type="project" value="UniProtKB-ARBA"/>
</dbReference>
<comment type="subcellular location">
    <subcellularLocation>
        <location evidence="2">Membrane</location>
    </subcellularLocation>
    <subcellularLocation>
        <location evidence="1">Plastid</location>
        <location evidence="1">Chloroplast</location>
    </subcellularLocation>
</comment>
<keyword evidence="6" id="KW-0812">Transmembrane</keyword>
<dbReference type="InterPro" id="IPR050502">
    <property type="entry name" value="Euk_RNA-bind_prot"/>
</dbReference>
<evidence type="ECO:0000256" key="3">
    <source>
        <dbReference type="ARBA" id="ARBA00022528"/>
    </source>
</evidence>
<evidence type="ECO:0000256" key="9">
    <source>
        <dbReference type="ARBA" id="ARBA00023136"/>
    </source>
</evidence>
<evidence type="ECO:0000256" key="12">
    <source>
        <dbReference type="SAM" id="MobiDB-lite"/>
    </source>
</evidence>